<name>A0ABR1QIJ8_9PEZI</name>
<gene>
    <name evidence="1" type="ORF">PG986_005789</name>
</gene>
<proteinExistence type="predicted"/>
<protein>
    <submittedName>
        <fullName evidence="1">Uncharacterized protein</fullName>
    </submittedName>
</protein>
<organism evidence="1 2">
    <name type="scientific">Apiospora aurea</name>
    <dbReference type="NCBI Taxonomy" id="335848"/>
    <lineage>
        <taxon>Eukaryota</taxon>
        <taxon>Fungi</taxon>
        <taxon>Dikarya</taxon>
        <taxon>Ascomycota</taxon>
        <taxon>Pezizomycotina</taxon>
        <taxon>Sordariomycetes</taxon>
        <taxon>Xylariomycetidae</taxon>
        <taxon>Amphisphaeriales</taxon>
        <taxon>Apiosporaceae</taxon>
        <taxon>Apiospora</taxon>
    </lineage>
</organism>
<comment type="caution">
    <text evidence="1">The sequence shown here is derived from an EMBL/GenBank/DDBJ whole genome shotgun (WGS) entry which is preliminary data.</text>
</comment>
<evidence type="ECO:0000313" key="2">
    <source>
        <dbReference type="Proteomes" id="UP001391051"/>
    </source>
</evidence>
<keyword evidence="2" id="KW-1185">Reference proteome</keyword>
<evidence type="ECO:0000313" key="1">
    <source>
        <dbReference type="EMBL" id="KAK7956567.1"/>
    </source>
</evidence>
<dbReference type="RefSeq" id="XP_066701873.1">
    <property type="nucleotide sequence ID" value="XM_066842011.1"/>
</dbReference>
<dbReference type="GeneID" id="92075073"/>
<sequence>MLPLMMDPTDYTAAVMTDIESDGTIAIGRNPDTGCSFHFNLPRGTSDAGPPFFHHDPKKCACQPVAHLWWLENGRSFSDPPFFDDIKKRLRLKCEIIVAGSEKNKNEENEGLWSVTVDTQEIVEAIGDTQARAAMVLACRRAIGMEVPTAPGSLLTLQAHVLVSAETEQAEMRLDGHKVGGQGDDDAASDAIQARWYKGLRRTLGSLI</sequence>
<accession>A0ABR1QIJ8</accession>
<dbReference type="Proteomes" id="UP001391051">
    <property type="component" value="Unassembled WGS sequence"/>
</dbReference>
<reference evidence="1 2" key="1">
    <citation type="submission" date="2023-01" db="EMBL/GenBank/DDBJ databases">
        <title>Analysis of 21 Apiospora genomes using comparative genomics revels a genus with tremendous synthesis potential of carbohydrate active enzymes and secondary metabolites.</title>
        <authorList>
            <person name="Sorensen T."/>
        </authorList>
    </citation>
    <scope>NUCLEOTIDE SEQUENCE [LARGE SCALE GENOMIC DNA]</scope>
    <source>
        <strain evidence="1 2">CBS 24483</strain>
    </source>
</reference>
<dbReference type="EMBL" id="JAQQWE010000004">
    <property type="protein sequence ID" value="KAK7956567.1"/>
    <property type="molecule type" value="Genomic_DNA"/>
</dbReference>